<organism evidence="2 3">
    <name type="scientific">Linum trigynum</name>
    <dbReference type="NCBI Taxonomy" id="586398"/>
    <lineage>
        <taxon>Eukaryota</taxon>
        <taxon>Viridiplantae</taxon>
        <taxon>Streptophyta</taxon>
        <taxon>Embryophyta</taxon>
        <taxon>Tracheophyta</taxon>
        <taxon>Spermatophyta</taxon>
        <taxon>Magnoliopsida</taxon>
        <taxon>eudicotyledons</taxon>
        <taxon>Gunneridae</taxon>
        <taxon>Pentapetalae</taxon>
        <taxon>rosids</taxon>
        <taxon>fabids</taxon>
        <taxon>Malpighiales</taxon>
        <taxon>Linaceae</taxon>
        <taxon>Linum</taxon>
    </lineage>
</organism>
<feature type="region of interest" description="Disordered" evidence="1">
    <location>
        <begin position="163"/>
        <end position="238"/>
    </location>
</feature>
<accession>A0AAV2FY92</accession>
<reference evidence="2 3" key="1">
    <citation type="submission" date="2024-04" db="EMBL/GenBank/DDBJ databases">
        <authorList>
            <person name="Fracassetti M."/>
        </authorList>
    </citation>
    <scope>NUCLEOTIDE SEQUENCE [LARGE SCALE GENOMIC DNA]</scope>
</reference>
<dbReference type="EMBL" id="OZ034820">
    <property type="protein sequence ID" value="CAL1402924.1"/>
    <property type="molecule type" value="Genomic_DNA"/>
</dbReference>
<evidence type="ECO:0000313" key="2">
    <source>
        <dbReference type="EMBL" id="CAL1402924.1"/>
    </source>
</evidence>
<feature type="compositionally biased region" description="Low complexity" evidence="1">
    <location>
        <begin position="225"/>
        <end position="238"/>
    </location>
</feature>
<proteinExistence type="predicted"/>
<keyword evidence="3" id="KW-1185">Reference proteome</keyword>
<dbReference type="Proteomes" id="UP001497516">
    <property type="component" value="Chromosome 7"/>
</dbReference>
<name>A0AAV2FY92_9ROSI</name>
<dbReference type="AlphaFoldDB" id="A0AAV2FY92"/>
<evidence type="ECO:0000256" key="1">
    <source>
        <dbReference type="SAM" id="MobiDB-lite"/>
    </source>
</evidence>
<feature type="compositionally biased region" description="Acidic residues" evidence="1">
    <location>
        <begin position="172"/>
        <end position="209"/>
    </location>
</feature>
<sequence>MGIQYHPSSRHEVEVPNPTDWNMDEFYSRIARRGYAFDYFDAGQTSVCTLKPQWHILNLLITRSVVPNVTGSHKIPKRVLYAMYSMGDPDHMLHLGSFVATTFSRCHGKPNHLVCGPLITRLARHFDISFDDLTDSTARGGSAPLSRDVLHNALLLATDGTRSWVDGLSMPPEEDADLDEDEEDVDYTDEEEDDDDDDGGAMDADEPEPPGDLRPRRRSERGESSSDPSSSSMASGPSMDFFTEQFQQMGLQFQQLMDHQVQFYQQYSAHHAEYQSRLTVVDERLGRLETHMGVTGALIERERDRGLRLMEYSEHLLQACHPPEEHHWTTRWDHSPPPPADGDDDLMNQINFTGLGGP</sequence>
<gene>
    <name evidence="2" type="ORF">LTRI10_LOCUS42890</name>
</gene>
<evidence type="ECO:0000313" key="3">
    <source>
        <dbReference type="Proteomes" id="UP001497516"/>
    </source>
</evidence>
<protein>
    <submittedName>
        <fullName evidence="2">Uncharacterized protein</fullName>
    </submittedName>
</protein>